<evidence type="ECO:0000259" key="1">
    <source>
        <dbReference type="PROSITE" id="PS50280"/>
    </source>
</evidence>
<sequence length="305" mass="33137">MSQESRVADGVNFEIRCFADRGRGIVLRSPVASGGLILVEEALAWTYVDSEPLCTQAWADAAEGGEPVEVASQLLCRLFEENCVQELESLDPGPLGCGRKWSGYSHPGFASREKELQHGCACVRLGLDRGVLHQGSVPDLEIQRLLLVVMLNAHALQPPGGCGLRQGIFTAAAMTNHSCEPNAVHLHCDAPAGHGDGRAAQWMQLRAVRDIAAGEEVTISYLDDLTLPLPERVSKAAFALRELSLCPVLLRLRELWGGEGDKKGLGSMVGMTLLCLVSSLGNGWEVVGAEWMQREWERKEIGEWS</sequence>
<protein>
    <recommendedName>
        <fullName evidence="1">SET domain-containing protein</fullName>
    </recommendedName>
</protein>
<dbReference type="Pfam" id="PF00856">
    <property type="entry name" value="SET"/>
    <property type="match status" value="1"/>
</dbReference>
<name>A0A061SAW4_9CHLO</name>
<dbReference type="SUPFAM" id="SSF82199">
    <property type="entry name" value="SET domain"/>
    <property type="match status" value="1"/>
</dbReference>
<dbReference type="EMBL" id="GBEZ01005138">
    <property type="protein sequence ID" value="JAC80139.1"/>
    <property type="molecule type" value="Transcribed_RNA"/>
</dbReference>
<dbReference type="PANTHER" id="PTHR12197">
    <property type="entry name" value="HISTONE-LYSINE N-METHYLTRANSFERASE SMYD"/>
    <property type="match status" value="1"/>
</dbReference>
<dbReference type="InterPro" id="IPR046341">
    <property type="entry name" value="SET_dom_sf"/>
</dbReference>
<gene>
    <name evidence="2" type="ORF">TSPGSL018_10958</name>
</gene>
<dbReference type="PANTHER" id="PTHR12197:SF251">
    <property type="entry name" value="EG:BACR7C10.4 PROTEIN"/>
    <property type="match status" value="1"/>
</dbReference>
<dbReference type="PROSITE" id="PS50280">
    <property type="entry name" value="SET"/>
    <property type="match status" value="1"/>
</dbReference>
<dbReference type="Gene3D" id="1.10.220.160">
    <property type="match status" value="1"/>
</dbReference>
<proteinExistence type="predicted"/>
<dbReference type="GO" id="GO:0005634">
    <property type="term" value="C:nucleus"/>
    <property type="evidence" value="ECO:0007669"/>
    <property type="project" value="TreeGrafter"/>
</dbReference>
<reference evidence="2" key="1">
    <citation type="submission" date="2014-05" db="EMBL/GenBank/DDBJ databases">
        <title>The transcriptome of the halophilic microalga Tetraselmis sp. GSL018 isolated from the Great Salt Lake, Utah.</title>
        <authorList>
            <person name="Jinkerson R.E."/>
            <person name="D'Adamo S."/>
            <person name="Posewitz M.C."/>
        </authorList>
    </citation>
    <scope>NUCLEOTIDE SEQUENCE</scope>
    <source>
        <strain evidence="2">GSL018</strain>
    </source>
</reference>
<dbReference type="CDD" id="cd20071">
    <property type="entry name" value="SET_SMYD"/>
    <property type="match status" value="1"/>
</dbReference>
<dbReference type="SMART" id="SM00317">
    <property type="entry name" value="SET"/>
    <property type="match status" value="1"/>
</dbReference>
<dbReference type="AlphaFoldDB" id="A0A061SAW4"/>
<accession>A0A061SAW4</accession>
<organism evidence="2">
    <name type="scientific">Tetraselmis sp. GSL018</name>
    <dbReference type="NCBI Taxonomy" id="582737"/>
    <lineage>
        <taxon>Eukaryota</taxon>
        <taxon>Viridiplantae</taxon>
        <taxon>Chlorophyta</taxon>
        <taxon>core chlorophytes</taxon>
        <taxon>Chlorodendrophyceae</taxon>
        <taxon>Chlorodendrales</taxon>
        <taxon>Chlorodendraceae</taxon>
        <taxon>Tetraselmis</taxon>
    </lineage>
</organism>
<dbReference type="InterPro" id="IPR050869">
    <property type="entry name" value="H3K4_H4K5_MeTrfase"/>
</dbReference>
<evidence type="ECO:0000313" key="2">
    <source>
        <dbReference type="EMBL" id="JAC80139.1"/>
    </source>
</evidence>
<dbReference type="Gene3D" id="2.170.270.10">
    <property type="entry name" value="SET domain"/>
    <property type="match status" value="1"/>
</dbReference>
<feature type="domain" description="SET" evidence="1">
    <location>
        <begin position="11"/>
        <end position="222"/>
    </location>
</feature>
<dbReference type="InterPro" id="IPR001214">
    <property type="entry name" value="SET_dom"/>
</dbReference>